<dbReference type="Gene3D" id="2.60.120.260">
    <property type="entry name" value="Galactose-binding domain-like"/>
    <property type="match status" value="1"/>
</dbReference>
<protein>
    <recommendedName>
        <fullName evidence="5">CBM-cenC domain-containing protein</fullName>
    </recommendedName>
</protein>
<keyword evidence="2" id="KW-0732">Signal</keyword>
<evidence type="ECO:0008006" key="5">
    <source>
        <dbReference type="Google" id="ProtNLM"/>
    </source>
</evidence>
<dbReference type="Proteomes" id="UP001187734">
    <property type="component" value="Unassembled WGS sequence"/>
</dbReference>
<evidence type="ECO:0000313" key="3">
    <source>
        <dbReference type="EMBL" id="SPJ74097.1"/>
    </source>
</evidence>
<feature type="compositionally biased region" description="Low complexity" evidence="1">
    <location>
        <begin position="28"/>
        <end position="70"/>
    </location>
</feature>
<evidence type="ECO:0000313" key="4">
    <source>
        <dbReference type="Proteomes" id="UP001187734"/>
    </source>
</evidence>
<feature type="compositionally biased region" description="Low complexity" evidence="1">
    <location>
        <begin position="89"/>
        <end position="114"/>
    </location>
</feature>
<comment type="caution">
    <text evidence="3">The sequence shown here is derived from an EMBL/GenBank/DDBJ whole genome shotgun (WGS) entry which is preliminary data.</text>
</comment>
<accession>A0AAE8M4V5</accession>
<name>A0AAE8M4V5_9HYPO</name>
<evidence type="ECO:0000256" key="2">
    <source>
        <dbReference type="SAM" id="SignalP"/>
    </source>
</evidence>
<dbReference type="EMBL" id="ONZP01000115">
    <property type="protein sequence ID" value="SPJ74097.1"/>
    <property type="molecule type" value="Genomic_DNA"/>
</dbReference>
<dbReference type="AlphaFoldDB" id="A0AAE8M4V5"/>
<reference evidence="3" key="1">
    <citation type="submission" date="2018-03" db="EMBL/GenBank/DDBJ databases">
        <authorList>
            <person name="Guldener U."/>
        </authorList>
    </citation>
    <scope>NUCLEOTIDE SEQUENCE</scope>
</reference>
<feature type="compositionally biased region" description="Polar residues" evidence="1">
    <location>
        <begin position="72"/>
        <end position="88"/>
    </location>
</feature>
<feature type="region of interest" description="Disordered" evidence="1">
    <location>
        <begin position="24"/>
        <end position="126"/>
    </location>
</feature>
<evidence type="ECO:0000256" key="1">
    <source>
        <dbReference type="SAM" id="MobiDB-lite"/>
    </source>
</evidence>
<keyword evidence="4" id="KW-1185">Reference proteome</keyword>
<organism evidence="3 4">
    <name type="scientific">Fusarium torulosum</name>
    <dbReference type="NCBI Taxonomy" id="33205"/>
    <lineage>
        <taxon>Eukaryota</taxon>
        <taxon>Fungi</taxon>
        <taxon>Dikarya</taxon>
        <taxon>Ascomycota</taxon>
        <taxon>Pezizomycotina</taxon>
        <taxon>Sordariomycetes</taxon>
        <taxon>Hypocreomycetidae</taxon>
        <taxon>Hypocreales</taxon>
        <taxon>Nectriaceae</taxon>
        <taxon>Fusarium</taxon>
    </lineage>
</organism>
<gene>
    <name evidence="3" type="ORF">FTOL_03827</name>
</gene>
<feature type="signal peptide" evidence="2">
    <location>
        <begin position="1"/>
        <end position="21"/>
    </location>
</feature>
<sequence length="275" mass="29469">MRVHTTLGPLILSAGLCAARACAPHPRSTTTSSWTSETATSTAIGSTTTEIVTTTSGLTSEETTTVTESDTAIESSVTVLTSAFETSATEAPTRTTEDSTTTTTSPAQSVQSPPNGDFEDPTLEPWESTGTTAVLAQGNYCYEKNQCARLPGPYSGNTAKICQRVEIQQGYEYTFAAYLRQSCSYYNAGEGEDIDCSPNANTVQLSIDGVSFTSKSVDWDNQYHEYSSTFRYTGPSIDSTDLCIAAVITQGDRYEFFVDSVSLVRGKSVPVPEES</sequence>
<feature type="chain" id="PRO_5041997829" description="CBM-cenC domain-containing protein" evidence="2">
    <location>
        <begin position="22"/>
        <end position="275"/>
    </location>
</feature>
<proteinExistence type="predicted"/>